<dbReference type="Pfam" id="PF06718">
    <property type="entry name" value="DUF1203"/>
    <property type="match status" value="1"/>
</dbReference>
<reference evidence="1" key="1">
    <citation type="submission" date="2021-12" db="EMBL/GenBank/DDBJ databases">
        <title>Black yeast isolated from Biological Soil Crust.</title>
        <authorList>
            <person name="Kurbessoian T."/>
        </authorList>
    </citation>
    <scope>NUCLEOTIDE SEQUENCE</scope>
    <source>
        <strain evidence="1">CCFEE 5208</strain>
    </source>
</reference>
<name>A0AAN6FD48_9PEZI</name>
<evidence type="ECO:0000313" key="1">
    <source>
        <dbReference type="EMBL" id="KAK0311608.1"/>
    </source>
</evidence>
<gene>
    <name evidence="1" type="ORF">LTR82_014310</name>
</gene>
<evidence type="ECO:0008006" key="3">
    <source>
        <dbReference type="Google" id="ProtNLM"/>
    </source>
</evidence>
<accession>A0AAN6FD48</accession>
<dbReference type="InterPro" id="IPR009593">
    <property type="entry name" value="DUF1203"/>
</dbReference>
<dbReference type="EMBL" id="JASUXU010000069">
    <property type="protein sequence ID" value="KAK0311608.1"/>
    <property type="molecule type" value="Genomic_DNA"/>
</dbReference>
<evidence type="ECO:0000313" key="2">
    <source>
        <dbReference type="Proteomes" id="UP001168146"/>
    </source>
</evidence>
<comment type="caution">
    <text evidence="1">The sequence shown here is derived from an EMBL/GenBank/DDBJ whole genome shotgun (WGS) entry which is preliminary data.</text>
</comment>
<dbReference type="AlphaFoldDB" id="A0AAN6FD48"/>
<protein>
    <recommendedName>
        <fullName evidence="3">DUF1203 domain-containing protein</fullName>
    </recommendedName>
</protein>
<dbReference type="Proteomes" id="UP001168146">
    <property type="component" value="Unassembled WGS sequence"/>
</dbReference>
<organism evidence="1 2">
    <name type="scientific">Friedmanniomyces endolithicus</name>
    <dbReference type="NCBI Taxonomy" id="329885"/>
    <lineage>
        <taxon>Eukaryota</taxon>
        <taxon>Fungi</taxon>
        <taxon>Dikarya</taxon>
        <taxon>Ascomycota</taxon>
        <taxon>Pezizomycotina</taxon>
        <taxon>Dothideomycetes</taxon>
        <taxon>Dothideomycetidae</taxon>
        <taxon>Mycosphaerellales</taxon>
        <taxon>Teratosphaeriaceae</taxon>
        <taxon>Friedmanniomyces</taxon>
    </lineage>
</organism>
<proteinExistence type="predicted"/>
<sequence length="199" mass="22517">MWSILVTSLKQLQFITSQTPILQLSLETQLRSPKVAMSDESLAIPTWMKWQALPVPLDPSFASAATSRKVPPAVSVPCRRCLHDTVQGQEVILLSYDPFLADSPYRSRSPIFVHAEDCQEYGTAPNEDATMPLQQRSKLLSIRGFDQQNMMVRAELLEDAKALRMCQEMLVGGGCEYIHIHYARYGCFAVKVERRRAEE</sequence>